<evidence type="ECO:0000313" key="2">
    <source>
        <dbReference type="EMBL" id="KZT19758.1"/>
    </source>
</evidence>
<keyword evidence="1" id="KW-0812">Transmembrane</keyword>
<name>A0A165NK42_9AGAM</name>
<protein>
    <submittedName>
        <fullName evidence="2">Uncharacterized protein</fullName>
    </submittedName>
</protein>
<proteinExistence type="predicted"/>
<dbReference type="InParanoid" id="A0A165NK42"/>
<organism evidence="2 3">
    <name type="scientific">Neolentinus lepideus HHB14362 ss-1</name>
    <dbReference type="NCBI Taxonomy" id="1314782"/>
    <lineage>
        <taxon>Eukaryota</taxon>
        <taxon>Fungi</taxon>
        <taxon>Dikarya</taxon>
        <taxon>Basidiomycota</taxon>
        <taxon>Agaricomycotina</taxon>
        <taxon>Agaricomycetes</taxon>
        <taxon>Gloeophyllales</taxon>
        <taxon>Gloeophyllaceae</taxon>
        <taxon>Neolentinus</taxon>
    </lineage>
</organism>
<reference evidence="2 3" key="1">
    <citation type="journal article" date="2016" name="Mol. Biol. Evol.">
        <title>Comparative Genomics of Early-Diverging Mushroom-Forming Fungi Provides Insights into the Origins of Lignocellulose Decay Capabilities.</title>
        <authorList>
            <person name="Nagy L.G."/>
            <person name="Riley R."/>
            <person name="Tritt A."/>
            <person name="Adam C."/>
            <person name="Daum C."/>
            <person name="Floudas D."/>
            <person name="Sun H."/>
            <person name="Yadav J.S."/>
            <person name="Pangilinan J."/>
            <person name="Larsson K.H."/>
            <person name="Matsuura K."/>
            <person name="Barry K."/>
            <person name="Labutti K."/>
            <person name="Kuo R."/>
            <person name="Ohm R.A."/>
            <person name="Bhattacharya S.S."/>
            <person name="Shirouzu T."/>
            <person name="Yoshinaga Y."/>
            <person name="Martin F.M."/>
            <person name="Grigoriev I.V."/>
            <person name="Hibbett D.S."/>
        </authorList>
    </citation>
    <scope>NUCLEOTIDE SEQUENCE [LARGE SCALE GENOMIC DNA]</scope>
    <source>
        <strain evidence="2 3">HHB14362 ss-1</strain>
    </source>
</reference>
<dbReference type="OrthoDB" id="2917053at2759"/>
<evidence type="ECO:0000313" key="3">
    <source>
        <dbReference type="Proteomes" id="UP000076761"/>
    </source>
</evidence>
<accession>A0A165NK42</accession>
<dbReference type="EMBL" id="KV425634">
    <property type="protein sequence ID" value="KZT19758.1"/>
    <property type="molecule type" value="Genomic_DNA"/>
</dbReference>
<keyword evidence="3" id="KW-1185">Reference proteome</keyword>
<feature type="transmembrane region" description="Helical" evidence="1">
    <location>
        <begin position="284"/>
        <end position="304"/>
    </location>
</feature>
<feature type="transmembrane region" description="Helical" evidence="1">
    <location>
        <begin position="48"/>
        <end position="70"/>
    </location>
</feature>
<feature type="transmembrane region" description="Helical" evidence="1">
    <location>
        <begin position="261"/>
        <end position="278"/>
    </location>
</feature>
<gene>
    <name evidence="2" type="ORF">NEOLEDRAFT_933547</name>
</gene>
<feature type="transmembrane region" description="Helical" evidence="1">
    <location>
        <begin position="217"/>
        <end position="240"/>
    </location>
</feature>
<feature type="transmembrane region" description="Helical" evidence="1">
    <location>
        <begin position="166"/>
        <end position="189"/>
    </location>
</feature>
<feature type="transmembrane region" description="Helical" evidence="1">
    <location>
        <begin position="82"/>
        <end position="102"/>
    </location>
</feature>
<keyword evidence="1" id="KW-0472">Membrane</keyword>
<keyword evidence="1" id="KW-1133">Transmembrane helix</keyword>
<dbReference type="AlphaFoldDB" id="A0A165NK42"/>
<evidence type="ECO:0000256" key="1">
    <source>
        <dbReference type="SAM" id="Phobius"/>
    </source>
</evidence>
<dbReference type="Proteomes" id="UP000076761">
    <property type="component" value="Unassembled WGS sequence"/>
</dbReference>
<sequence length="329" mass="36407">MNIVTPSIACDNNYHTDDMGALSYQRANILLAIGHHRILWYIRTVKVAAIQLNVTLGCHMTLFVAASYILSSRWRLSPPQRMLFVLIIILFIMSTVTAAIAFTKAFVVADVLVGVKGYPGETEFALHEKELSDLLDLCTDIVTDIVNVIADGLVIWRCYIICRRRLSVVVVPIVLLVTGTALGCVVFIFDVKMYKTRKGAPLSELLPPHNFIRDNYVISYLITGFWTASALINILATIFMGCQIRRVSAEHKAIHAAQNSNISLVLNLMIGSGMTSGTSDNIERIMPCIAAGISPTFLAVFLALGNSKRELNTHSAIHVDRLSDWRACR</sequence>